<name>A0ABD1FA00_HYPHA</name>
<dbReference type="Proteomes" id="UP001566132">
    <property type="component" value="Unassembled WGS sequence"/>
</dbReference>
<accession>A0ABD1FA00</accession>
<evidence type="ECO:0000313" key="3">
    <source>
        <dbReference type="EMBL" id="KAL1513769.1"/>
    </source>
</evidence>
<dbReference type="Pfam" id="PF13843">
    <property type="entry name" value="DDE_Tnp_1_7"/>
    <property type="match status" value="1"/>
</dbReference>
<feature type="region of interest" description="Disordered" evidence="1">
    <location>
        <begin position="26"/>
        <end position="76"/>
    </location>
</feature>
<sequence>MANKLPERKVADILLQENASITKWTEDVSDEEIDVVEEQSDQSDLGNSSGNEDLGVHTGNLQSQSDNEHPGPTNGAEDCNTIEEFWSILFNECIINVIVTHTNHKIEEHRADLIARGINVQSYHHQTEACEIKAYIGLLYYSGLWKTSNVDDNVLWSKKQGITFYRCVMSLNRFRFLSKSIRFDQKSNRDENDKFAPIREIWDIFIKNCMTYYNPHKFCTVDEQLLGFRGRCPFRVFIKSKPVKYGLKIVTLNDATTSYLIYGIPYIRKENFVGSLEIIPQKIFTDVTIPIHGSNRTITCGSWFTSIMLIEMMMDAPYNLTITGTLKKNKKEIPKEMKIASQSPPDTKFCFSKTKRISLLSYTPKQREIVLVASSYSTSTRIVDGIPEIILHYNATKDGTNCFDQLCRAHTVSRKTNRWTMRFFYGMLDQAIVNARILLKCKLINVNKDRPLPATECLETIYRYLIVPYLQIRQTCPSLRFDIKIGISGILDSDKELAQPSNRTYLKKRKRCTLCKATTDRKTREVCMACDQPMCDKHRAFYCINCAGCD</sequence>
<proteinExistence type="predicted"/>
<evidence type="ECO:0000259" key="2">
    <source>
        <dbReference type="Pfam" id="PF13843"/>
    </source>
</evidence>
<evidence type="ECO:0000256" key="1">
    <source>
        <dbReference type="SAM" id="MobiDB-lite"/>
    </source>
</evidence>
<comment type="caution">
    <text evidence="3">The sequence shown here is derived from an EMBL/GenBank/DDBJ whole genome shotgun (WGS) entry which is preliminary data.</text>
</comment>
<reference evidence="3 4" key="1">
    <citation type="submission" date="2024-05" db="EMBL/GenBank/DDBJ databases">
        <title>Genetic variation in Jamaican populations of the coffee berry borer (Hypothenemus hampei).</title>
        <authorList>
            <person name="Errbii M."/>
            <person name="Myrie A."/>
        </authorList>
    </citation>
    <scope>NUCLEOTIDE SEQUENCE [LARGE SCALE GENOMIC DNA]</scope>
    <source>
        <strain evidence="3">JA-Hopewell-2020-01-JO</strain>
        <tissue evidence="3">Whole body</tissue>
    </source>
</reference>
<gene>
    <name evidence="3" type="ORF">ABEB36_003135</name>
</gene>
<organism evidence="3 4">
    <name type="scientific">Hypothenemus hampei</name>
    <name type="common">Coffee berry borer</name>
    <dbReference type="NCBI Taxonomy" id="57062"/>
    <lineage>
        <taxon>Eukaryota</taxon>
        <taxon>Metazoa</taxon>
        <taxon>Ecdysozoa</taxon>
        <taxon>Arthropoda</taxon>
        <taxon>Hexapoda</taxon>
        <taxon>Insecta</taxon>
        <taxon>Pterygota</taxon>
        <taxon>Neoptera</taxon>
        <taxon>Endopterygota</taxon>
        <taxon>Coleoptera</taxon>
        <taxon>Polyphaga</taxon>
        <taxon>Cucujiformia</taxon>
        <taxon>Curculionidae</taxon>
        <taxon>Scolytinae</taxon>
        <taxon>Hypothenemus</taxon>
    </lineage>
</organism>
<dbReference type="EMBL" id="JBDJPC010000002">
    <property type="protein sequence ID" value="KAL1513769.1"/>
    <property type="molecule type" value="Genomic_DNA"/>
</dbReference>
<feature type="domain" description="PiggyBac transposable element-derived protein" evidence="2">
    <location>
        <begin position="85"/>
        <end position="435"/>
    </location>
</feature>
<evidence type="ECO:0000313" key="4">
    <source>
        <dbReference type="Proteomes" id="UP001566132"/>
    </source>
</evidence>
<feature type="compositionally biased region" description="Acidic residues" evidence="1">
    <location>
        <begin position="27"/>
        <end position="41"/>
    </location>
</feature>
<dbReference type="AlphaFoldDB" id="A0ABD1FA00"/>
<dbReference type="PANTHER" id="PTHR46599:SF6">
    <property type="entry name" value="DUAL SPECIFICITY PHOSPHATASE 26"/>
    <property type="match status" value="1"/>
</dbReference>
<dbReference type="InterPro" id="IPR029526">
    <property type="entry name" value="PGBD"/>
</dbReference>
<dbReference type="PANTHER" id="PTHR46599">
    <property type="entry name" value="PIGGYBAC TRANSPOSABLE ELEMENT-DERIVED PROTEIN 4"/>
    <property type="match status" value="1"/>
</dbReference>
<keyword evidence="4" id="KW-1185">Reference proteome</keyword>
<protein>
    <recommendedName>
        <fullName evidence="2">PiggyBac transposable element-derived protein domain-containing protein</fullName>
    </recommendedName>
</protein>